<dbReference type="Proteomes" id="UP000603056">
    <property type="component" value="Unassembled WGS sequence"/>
</dbReference>
<organism evidence="1 3">
    <name type="scientific">Candidatus Argoarchaeum ethanivorans</name>
    <dbReference type="NCBI Taxonomy" id="2608793"/>
    <lineage>
        <taxon>Archaea</taxon>
        <taxon>Methanobacteriati</taxon>
        <taxon>Methanobacteriota</taxon>
        <taxon>Stenosarchaea group</taxon>
        <taxon>Methanomicrobia</taxon>
        <taxon>Methanosarcinales</taxon>
        <taxon>Methanosarcinales incertae sedis</taxon>
        <taxon>GOM Arc I cluster</taxon>
        <taxon>Candidatus Argoarchaeum</taxon>
    </lineage>
</organism>
<dbReference type="EMBL" id="CAJHIN010000001">
    <property type="protein sequence ID" value="CAD6490144.1"/>
    <property type="molecule type" value="Genomic_DNA"/>
</dbReference>
<evidence type="ECO:0000313" key="2">
    <source>
        <dbReference type="EMBL" id="CAD6491655.1"/>
    </source>
</evidence>
<name>A0A811T6D2_9EURY</name>
<reference evidence="1" key="1">
    <citation type="submission" date="2020-10" db="EMBL/GenBank/DDBJ databases">
        <authorList>
            <person name="Hahn C.J."/>
            <person name="Laso-Perez R."/>
            <person name="Vulcano F."/>
            <person name="Vaziourakis K.-M."/>
            <person name="Stokke R."/>
            <person name="Steen I.H."/>
            <person name="Teske A."/>
            <person name="Boetius A."/>
            <person name="Liebeke M."/>
            <person name="Amann R."/>
            <person name="Knittel K."/>
        </authorList>
    </citation>
    <scope>NUCLEOTIDE SEQUENCE</scope>
    <source>
        <strain evidence="1">Gfbio:e3339647-f889-4370-9287-4fb5cb688e4c:AG392E03_GoMArc1</strain>
        <strain evidence="2">Gfbio:e3339647-f889-4370-9287-4fb5cb688e4c:AG394J04_GoMArc1</strain>
    </source>
</reference>
<protein>
    <submittedName>
        <fullName evidence="1">Uncharacterized protein</fullName>
    </submittedName>
</protein>
<gene>
    <name evidence="2" type="ORF">FFODKBPE_00196</name>
    <name evidence="1" type="ORF">KFBDDELM_00022</name>
</gene>
<evidence type="ECO:0000313" key="1">
    <source>
        <dbReference type="EMBL" id="CAD6490144.1"/>
    </source>
</evidence>
<sequence>MDIDVVKEGINSLVRAGYYENRDRLFDDAFRTMLEVRPALKTEMAIELYKGGDMSLSRAAEIAGMSMEGFKNVLEQREIKIIVKAPSEDKIRKGVEWIIG</sequence>
<dbReference type="Pfam" id="PF03683">
    <property type="entry name" value="UPF0175"/>
    <property type="match status" value="1"/>
</dbReference>
<dbReference type="EMBL" id="CAJHIP010000004">
    <property type="protein sequence ID" value="CAD6491655.1"/>
    <property type="molecule type" value="Genomic_DNA"/>
</dbReference>
<accession>A0A811T6D2</accession>
<dbReference type="AlphaFoldDB" id="A0A811T6D2"/>
<dbReference type="Proteomes" id="UP000606624">
    <property type="component" value="Unassembled WGS sequence"/>
</dbReference>
<proteinExistence type="predicted"/>
<evidence type="ECO:0000313" key="3">
    <source>
        <dbReference type="Proteomes" id="UP000606624"/>
    </source>
</evidence>
<comment type="caution">
    <text evidence="1">The sequence shown here is derived from an EMBL/GenBank/DDBJ whole genome shotgun (WGS) entry which is preliminary data.</text>
</comment>
<dbReference type="InterPro" id="IPR005368">
    <property type="entry name" value="UPF0175"/>
</dbReference>